<dbReference type="Pfam" id="PF02519">
    <property type="entry name" value="Auxin_inducible"/>
    <property type="match status" value="1"/>
</dbReference>
<keyword evidence="4" id="KW-1185">Reference proteome</keyword>
<evidence type="ECO:0000313" key="5">
    <source>
        <dbReference type="RefSeq" id="XP_019086557.1"/>
    </source>
</evidence>
<evidence type="ECO:0000313" key="4">
    <source>
        <dbReference type="Proteomes" id="UP000694864"/>
    </source>
</evidence>
<proteinExistence type="inferred from homology"/>
<evidence type="ECO:0000256" key="3">
    <source>
        <dbReference type="ARBA" id="ARBA00022604"/>
    </source>
</evidence>
<dbReference type="RefSeq" id="XP_019086557.1">
    <property type="nucleotide sequence ID" value="XM_019231012.1"/>
</dbReference>
<accession>A0ABM1QIG9</accession>
<keyword evidence="3" id="KW-0341">Growth regulation</keyword>
<dbReference type="Proteomes" id="UP000694864">
    <property type="component" value="Chromosome 10"/>
</dbReference>
<dbReference type="PANTHER" id="PTHR31929">
    <property type="entry name" value="SAUR-LIKE AUXIN-RESPONSIVE PROTEIN FAMILY-RELATED"/>
    <property type="match status" value="1"/>
</dbReference>
<sequence length="115" mass="13371">MAFLRSLFDTKQIIRRSFTMESSSTPKGFFAVYVGENLKKKRYLVPVCFLNKPSFQALLRKAEEEFGFDHPTGGLSLPCDEAFFFTVTSQKRCLHSLSLRREIHIVNITLLYTRR</sequence>
<keyword evidence="2" id="KW-0217">Developmental protein</keyword>
<evidence type="ECO:0000256" key="2">
    <source>
        <dbReference type="ARBA" id="ARBA00022473"/>
    </source>
</evidence>
<gene>
    <name evidence="5" type="primary">LOC109126984</name>
</gene>
<protein>
    <submittedName>
        <fullName evidence="5">Auxin-responsive protein SAUR15-like</fullName>
    </submittedName>
</protein>
<dbReference type="GeneID" id="109126984"/>
<reference evidence="5" key="2">
    <citation type="submission" date="2025-08" db="UniProtKB">
        <authorList>
            <consortium name="RefSeq"/>
        </authorList>
    </citation>
    <scope>IDENTIFICATION</scope>
    <source>
        <tissue evidence="5">Leaf</tissue>
    </source>
</reference>
<evidence type="ECO:0000256" key="1">
    <source>
        <dbReference type="ARBA" id="ARBA00006974"/>
    </source>
</evidence>
<reference evidence="4" key="1">
    <citation type="journal article" date="2014" name="Nat. Commun.">
        <title>The emerging biofuel crop Camelina sativa retains a highly undifferentiated hexaploid genome structure.</title>
        <authorList>
            <person name="Kagale S."/>
            <person name="Koh C."/>
            <person name="Nixon J."/>
            <person name="Bollina V."/>
            <person name="Clarke W.E."/>
            <person name="Tuteja R."/>
            <person name="Spillane C."/>
            <person name="Robinson S.J."/>
            <person name="Links M.G."/>
            <person name="Clarke C."/>
            <person name="Higgins E.E."/>
            <person name="Huebert T."/>
            <person name="Sharpe A.G."/>
            <person name="Parkin I.A."/>
        </authorList>
    </citation>
    <scope>NUCLEOTIDE SEQUENCE [LARGE SCALE GENOMIC DNA]</scope>
    <source>
        <strain evidence="4">cv. DH55</strain>
    </source>
</reference>
<dbReference type="InterPro" id="IPR003676">
    <property type="entry name" value="SAUR_fam"/>
</dbReference>
<name>A0ABM1QIG9_CAMSA</name>
<comment type="similarity">
    <text evidence="1">Belongs to the ARG7 family.</text>
</comment>
<organism evidence="4 5">
    <name type="scientific">Camelina sativa</name>
    <name type="common">False flax</name>
    <name type="synonym">Myagrum sativum</name>
    <dbReference type="NCBI Taxonomy" id="90675"/>
    <lineage>
        <taxon>Eukaryota</taxon>
        <taxon>Viridiplantae</taxon>
        <taxon>Streptophyta</taxon>
        <taxon>Embryophyta</taxon>
        <taxon>Tracheophyta</taxon>
        <taxon>Spermatophyta</taxon>
        <taxon>Magnoliopsida</taxon>
        <taxon>eudicotyledons</taxon>
        <taxon>Gunneridae</taxon>
        <taxon>Pentapetalae</taxon>
        <taxon>rosids</taxon>
        <taxon>malvids</taxon>
        <taxon>Brassicales</taxon>
        <taxon>Brassicaceae</taxon>
        <taxon>Camelineae</taxon>
        <taxon>Camelina</taxon>
    </lineage>
</organism>